<dbReference type="GO" id="GO:0005506">
    <property type="term" value="F:iron ion binding"/>
    <property type="evidence" value="ECO:0007669"/>
    <property type="project" value="InterPro"/>
</dbReference>
<reference evidence="7" key="1">
    <citation type="journal article" date="2015" name="Nature">
        <title>Complex archaea that bridge the gap between prokaryotes and eukaryotes.</title>
        <authorList>
            <person name="Spang A."/>
            <person name="Saw J.H."/>
            <person name="Jorgensen S.L."/>
            <person name="Zaremba-Niedzwiedzka K."/>
            <person name="Martijn J."/>
            <person name="Lind A.E."/>
            <person name="van Eijk R."/>
            <person name="Schleper C."/>
            <person name="Guy L."/>
            <person name="Ettema T.J."/>
        </authorList>
    </citation>
    <scope>NUCLEOTIDE SEQUENCE</scope>
</reference>
<dbReference type="Gene3D" id="4.10.860.20">
    <property type="entry name" value="Rabenosyn, Rab binding domain"/>
    <property type="match status" value="1"/>
</dbReference>
<dbReference type="GO" id="GO:0031418">
    <property type="term" value="F:L-ascorbic acid binding"/>
    <property type="evidence" value="ECO:0007669"/>
    <property type="project" value="InterPro"/>
</dbReference>
<evidence type="ECO:0000259" key="6">
    <source>
        <dbReference type="PROSITE" id="PS51471"/>
    </source>
</evidence>
<organism evidence="7">
    <name type="scientific">marine sediment metagenome</name>
    <dbReference type="NCBI Taxonomy" id="412755"/>
    <lineage>
        <taxon>unclassified sequences</taxon>
        <taxon>metagenomes</taxon>
        <taxon>ecological metagenomes</taxon>
    </lineage>
</organism>
<dbReference type="Pfam" id="PF18331">
    <property type="entry name" value="PKHD_C"/>
    <property type="match status" value="1"/>
</dbReference>
<dbReference type="GO" id="GO:0006879">
    <property type="term" value="P:intracellular iron ion homeostasis"/>
    <property type="evidence" value="ECO:0007669"/>
    <property type="project" value="TreeGrafter"/>
</dbReference>
<evidence type="ECO:0000256" key="1">
    <source>
        <dbReference type="ARBA" id="ARBA00001961"/>
    </source>
</evidence>
<dbReference type="GO" id="GO:0016706">
    <property type="term" value="F:2-oxoglutarate-dependent dioxygenase activity"/>
    <property type="evidence" value="ECO:0007669"/>
    <property type="project" value="InterPro"/>
</dbReference>
<dbReference type="EMBL" id="LAZR01000115">
    <property type="protein sequence ID" value="KKN89820.1"/>
    <property type="molecule type" value="Genomic_DNA"/>
</dbReference>
<evidence type="ECO:0000256" key="3">
    <source>
        <dbReference type="ARBA" id="ARBA00022964"/>
    </source>
</evidence>
<evidence type="ECO:0000313" key="7">
    <source>
        <dbReference type="EMBL" id="KKN89820.1"/>
    </source>
</evidence>
<keyword evidence="2" id="KW-0479">Metal-binding</keyword>
<dbReference type="SMART" id="SM00702">
    <property type="entry name" value="P4Hc"/>
    <property type="match status" value="1"/>
</dbReference>
<comment type="caution">
    <text evidence="7">The sequence shown here is derived from an EMBL/GenBank/DDBJ whole genome shotgun (WGS) entry which is preliminary data.</text>
</comment>
<dbReference type="PANTHER" id="PTHR41536">
    <property type="entry name" value="PKHD-TYPE HYDROXYLASE YBIX"/>
    <property type="match status" value="1"/>
</dbReference>
<dbReference type="InterPro" id="IPR044862">
    <property type="entry name" value="Pro_4_hyd_alph_FE2OG_OXY"/>
</dbReference>
<dbReference type="Gene3D" id="2.60.120.620">
    <property type="entry name" value="q2cbj1_9rhob like domain"/>
    <property type="match status" value="1"/>
</dbReference>
<dbReference type="PANTHER" id="PTHR41536:SF1">
    <property type="entry name" value="PKHD-TYPE HYDROXYLASE YBIX"/>
    <property type="match status" value="1"/>
</dbReference>
<dbReference type="InterPro" id="IPR006620">
    <property type="entry name" value="Pro_4_hyd_alph"/>
</dbReference>
<evidence type="ECO:0000256" key="5">
    <source>
        <dbReference type="ARBA" id="ARBA00023004"/>
    </source>
</evidence>
<accession>A0A0F9U9E7</accession>
<dbReference type="HAMAP" id="MF_00657">
    <property type="entry name" value="Hydroxyl_YbiX"/>
    <property type="match status" value="1"/>
</dbReference>
<dbReference type="InterPro" id="IPR041097">
    <property type="entry name" value="PKHD_C"/>
</dbReference>
<dbReference type="InterPro" id="IPR023550">
    <property type="entry name" value="PKHD_hydroxylase"/>
</dbReference>
<evidence type="ECO:0000256" key="2">
    <source>
        <dbReference type="ARBA" id="ARBA00022723"/>
    </source>
</evidence>
<name>A0A0F9U9E7_9ZZZZ</name>
<gene>
    <name evidence="7" type="ORF">LCGC14_0233850</name>
</gene>
<protein>
    <recommendedName>
        <fullName evidence="6">Fe2OG dioxygenase domain-containing protein</fullName>
    </recommendedName>
</protein>
<sequence length="220" mass="24505">MYLVIGDVLNQNEVKDACAVLDAAQFVDGRATAGWHARAVKNNLQAGRGDNGVDTLRATLAKRIEANALFRMFARPSRLTPLILSRYEPGMAYGSHVDDAMIGGIRTDISFTLFLDDPETYDGGALIIETTAGEEEVKLAPGQLVAYPSTTLHRVDPVTRGTRRVAVGWARSQVRHADQREILFDLDTTVEELRHADVPRQTLDRVMKTRSNLLRRWMES</sequence>
<dbReference type="NCBIfam" id="NF003974">
    <property type="entry name" value="PRK05467.1-3"/>
    <property type="match status" value="1"/>
</dbReference>
<keyword evidence="3" id="KW-0223">Dioxygenase</keyword>
<keyword evidence="4" id="KW-0560">Oxidoreductase</keyword>
<dbReference type="PROSITE" id="PS51471">
    <property type="entry name" value="FE2OG_OXY"/>
    <property type="match status" value="1"/>
</dbReference>
<proteinExistence type="inferred from homology"/>
<dbReference type="NCBIfam" id="NF003975">
    <property type="entry name" value="PRK05467.1-4"/>
    <property type="match status" value="1"/>
</dbReference>
<keyword evidence="5" id="KW-0408">Iron</keyword>
<dbReference type="InterPro" id="IPR005123">
    <property type="entry name" value="Oxoglu/Fe-dep_dioxygenase_dom"/>
</dbReference>
<dbReference type="GO" id="GO:0006974">
    <property type="term" value="P:DNA damage response"/>
    <property type="evidence" value="ECO:0007669"/>
    <property type="project" value="TreeGrafter"/>
</dbReference>
<comment type="cofactor">
    <cofactor evidence="1">
        <name>L-ascorbate</name>
        <dbReference type="ChEBI" id="CHEBI:38290"/>
    </cofactor>
</comment>
<dbReference type="Pfam" id="PF13640">
    <property type="entry name" value="2OG-FeII_Oxy_3"/>
    <property type="match status" value="1"/>
</dbReference>
<dbReference type="AlphaFoldDB" id="A0A0F9U9E7"/>
<feature type="domain" description="Fe2OG dioxygenase" evidence="6">
    <location>
        <begin position="78"/>
        <end position="172"/>
    </location>
</feature>
<evidence type="ECO:0000256" key="4">
    <source>
        <dbReference type="ARBA" id="ARBA00023002"/>
    </source>
</evidence>